<evidence type="ECO:0000313" key="2">
    <source>
        <dbReference type="EMBL" id="URN94233.1"/>
    </source>
</evidence>
<keyword evidence="1" id="KW-1133">Transmembrane helix</keyword>
<feature type="transmembrane region" description="Helical" evidence="1">
    <location>
        <begin position="12"/>
        <end position="34"/>
    </location>
</feature>
<dbReference type="AlphaFoldDB" id="A0A9J6ZEK8"/>
<proteinExistence type="predicted"/>
<organism evidence="2 3">
    <name type="scientific">Candidatus Pristimantibacillus lignocellulolyticus</name>
    <dbReference type="NCBI Taxonomy" id="2994561"/>
    <lineage>
        <taxon>Bacteria</taxon>
        <taxon>Bacillati</taxon>
        <taxon>Bacillota</taxon>
        <taxon>Bacilli</taxon>
        <taxon>Bacillales</taxon>
        <taxon>Paenibacillaceae</taxon>
        <taxon>Candidatus Pristimantibacillus</taxon>
    </lineage>
</organism>
<gene>
    <name evidence="2" type="ORF">NAG76_20800</name>
</gene>
<name>A0A9J6ZEK8_9BACL</name>
<dbReference type="Proteomes" id="UP001056756">
    <property type="component" value="Chromosome"/>
</dbReference>
<feature type="transmembrane region" description="Helical" evidence="1">
    <location>
        <begin position="40"/>
        <end position="61"/>
    </location>
</feature>
<keyword evidence="1" id="KW-0812">Transmembrane</keyword>
<evidence type="ECO:0000256" key="1">
    <source>
        <dbReference type="SAM" id="Phobius"/>
    </source>
</evidence>
<protein>
    <submittedName>
        <fullName evidence="2">Zinc ribbon domain-containing protein</fullName>
    </submittedName>
</protein>
<dbReference type="KEGG" id="plig:NAG76_20800"/>
<sequence>MSKSVKPGRGPSAMGAVGSVAIGLFGIFWTITAASMGAPIFFVFFGIIFVGISIAQAIYHYNNATAKNRMSLFDITETNEEPDPLNRYINNTQGQDYNQFNEQISNTSSFSFCPYCGNKINDSSYSYCSKCGKEIKG</sequence>
<keyword evidence="1" id="KW-0472">Membrane</keyword>
<evidence type="ECO:0000313" key="3">
    <source>
        <dbReference type="Proteomes" id="UP001056756"/>
    </source>
</evidence>
<dbReference type="EMBL" id="CP097899">
    <property type="protein sequence ID" value="URN94233.1"/>
    <property type="molecule type" value="Genomic_DNA"/>
</dbReference>
<reference evidence="2" key="1">
    <citation type="submission" date="2022-05" db="EMBL/GenBank/DDBJ databases">
        <title>Novel bacterial taxa in a minimal lignocellulolytic consortium and its capacity to transform plastics disclosed by genome-resolved metagenomics.</title>
        <authorList>
            <person name="Rodriguez C.A.D."/>
            <person name="Diaz-Garcia L."/>
            <person name="Herrera K."/>
            <person name="Tarazona N.A."/>
            <person name="Sproer C."/>
            <person name="Overmann J."/>
            <person name="Jimenez D.J."/>
        </authorList>
    </citation>
    <scope>NUCLEOTIDE SEQUENCE</scope>
    <source>
        <strain evidence="2">MAG5</strain>
    </source>
</reference>
<accession>A0A9J6ZEK8</accession>